<gene>
    <name evidence="5" type="ordered locus">Anacy_2315</name>
</gene>
<reference evidence="6" key="1">
    <citation type="journal article" date="2013" name="Proc. Natl. Acad. Sci. U.S.A.">
        <title>Improving the coverage of the cyanobacterial phylum using diversity-driven genome sequencing.</title>
        <authorList>
            <person name="Shih P.M."/>
            <person name="Wu D."/>
            <person name="Latifi A."/>
            <person name="Axen S.D."/>
            <person name="Fewer D.P."/>
            <person name="Talla E."/>
            <person name="Calteau A."/>
            <person name="Cai F."/>
            <person name="Tandeau de Marsac N."/>
            <person name="Rippka R."/>
            <person name="Herdman M."/>
            <person name="Sivonen K."/>
            <person name="Coursin T."/>
            <person name="Laurent T."/>
            <person name="Goodwin L."/>
            <person name="Nolan M."/>
            <person name="Davenport K.W."/>
            <person name="Han C.S."/>
            <person name="Rubin E.M."/>
            <person name="Eisen J.A."/>
            <person name="Woyke T."/>
            <person name="Gugger M."/>
            <person name="Kerfeld C.A."/>
        </authorList>
    </citation>
    <scope>NUCLEOTIDE SEQUENCE [LARGE SCALE GENOMIC DNA]</scope>
    <source>
        <strain evidence="6">ATCC 27899 / PCC 7122</strain>
    </source>
</reference>
<dbReference type="Pfam" id="PF00903">
    <property type="entry name" value="Glyoxalase"/>
    <property type="match status" value="1"/>
</dbReference>
<dbReference type="Gene3D" id="3.30.70.100">
    <property type="match status" value="2"/>
</dbReference>
<dbReference type="SUPFAM" id="SSF54909">
    <property type="entry name" value="Dimeric alpha+beta barrel"/>
    <property type="match status" value="2"/>
</dbReference>
<feature type="domain" description="SnoaL-like" evidence="4">
    <location>
        <begin position="847"/>
        <end position="947"/>
    </location>
</feature>
<feature type="domain" description="Carboxymuconolactone decarboxylase-like" evidence="2">
    <location>
        <begin position="26"/>
        <end position="109"/>
    </location>
</feature>
<dbReference type="InterPro" id="IPR004360">
    <property type="entry name" value="Glyas_Fos-R_dOase_dom"/>
</dbReference>
<evidence type="ECO:0000259" key="1">
    <source>
        <dbReference type="Pfam" id="PF00903"/>
    </source>
</evidence>
<dbReference type="PANTHER" id="PTHR33570">
    <property type="entry name" value="4-CARBOXYMUCONOLACTONE DECARBOXYLASE FAMILY PROTEIN"/>
    <property type="match status" value="1"/>
</dbReference>
<dbReference type="InterPro" id="IPR003779">
    <property type="entry name" value="CMD-like"/>
</dbReference>
<dbReference type="SUPFAM" id="SSF54427">
    <property type="entry name" value="NTF2-like"/>
    <property type="match status" value="2"/>
</dbReference>
<dbReference type="InterPro" id="IPR029068">
    <property type="entry name" value="Glyas_Bleomycin-R_OHBP_Dase"/>
</dbReference>
<organism evidence="5 6">
    <name type="scientific">Anabaena cylindrica (strain ATCC 27899 / PCC 7122)</name>
    <dbReference type="NCBI Taxonomy" id="272123"/>
    <lineage>
        <taxon>Bacteria</taxon>
        <taxon>Bacillati</taxon>
        <taxon>Cyanobacteriota</taxon>
        <taxon>Cyanophyceae</taxon>
        <taxon>Nostocales</taxon>
        <taxon>Nostocaceae</taxon>
        <taxon>Anabaena</taxon>
    </lineage>
</organism>
<dbReference type="PATRIC" id="fig|272123.3.peg.2521"/>
<dbReference type="InterPro" id="IPR037401">
    <property type="entry name" value="SnoaL-like"/>
</dbReference>
<dbReference type="Gene3D" id="1.20.1290.10">
    <property type="entry name" value="AhpD-like"/>
    <property type="match status" value="1"/>
</dbReference>
<dbReference type="InterPro" id="IPR011008">
    <property type="entry name" value="Dimeric_a/b-barrel"/>
</dbReference>
<evidence type="ECO:0000313" key="5">
    <source>
        <dbReference type="EMBL" id="AFZ57771.1"/>
    </source>
</evidence>
<evidence type="ECO:0000259" key="3">
    <source>
        <dbReference type="Pfam" id="PF07110"/>
    </source>
</evidence>
<dbReference type="Pfam" id="PF12680">
    <property type="entry name" value="SnoaL_2"/>
    <property type="match status" value="2"/>
</dbReference>
<dbReference type="GO" id="GO:0051920">
    <property type="term" value="F:peroxiredoxin activity"/>
    <property type="evidence" value="ECO:0007669"/>
    <property type="project" value="InterPro"/>
</dbReference>
<feature type="domain" description="EthD" evidence="3">
    <location>
        <begin position="158"/>
        <end position="247"/>
    </location>
</feature>
<dbReference type="InterPro" id="IPR029032">
    <property type="entry name" value="AhpD-like"/>
</dbReference>
<sequence length="1093" mass="123429">MEQERVYKNAVLDDPELQQGLKQINPKFGDFVIRVAGEAWGLPLINQKAKALIAIAIDVVNQDHRGPGNPFTAHVKMALQQGSTRAEIEELLLFLCVYAGFNKVAACFATLNWIFDHANSTTPRIAEMLATSKQAATDDYSARDQKGKVAFYVLLWKRQGISLELFDDYWRDVHGPVCARLPGQYQYWQFHVAHNEGGLCPQIPGLDYTWDSEDNFDGIAELTFASVADRQTWFTASAILMDDEHNLFRKAIGYNSNPGNSITYIDRIPNGDPNGEVSAIKFHVMVKKANGASTEAFRHYLTETFAPKVSSSDSVLKFRLHLFEEVDNSRPDAAGVSHYEPAEKQYHAAYEIAFANHLEREKFFASSEYLTAIKDAAKYIKQIQPFPERTAYTFVYDGQMTLAGQRSAKVASLIQRVGANNQLQEGIVSLMSNYASEKTGSLGHYLQGLQHVGITVSDMTKALEFYIEVLGGKLAIGGDGFIGDELHNLLFQKEDLEAWKQGINPKSLGVPDIRDGSQEALDVRFISFGNTCVELIHFRDAQLTPKAPGIFDKIPSGIGHVNAPHLSFHVKDDVDLDQFAKMLEDECKKRGIDNVVANRIIHIDSESARKNAPLKYAKLDLIGDFDGWLLFYCKGPNGEQLEFNQVKRRAKEMFGKAQKEYNLSNGTNYWFYDNVAPVENNNGKNRIFNTFSANVNAPVEKIWEAWLNQAYSDKFPILEHYHNGVLREAKMPGMDMKQKVSLDKEAGTLTIEILDHPLFTGRFINHLHPSSGEPGSLPIVTYTLDLQAKSDLAFTHQDGKGFLEAAKLENVKQAVYQLKGIVEASTTNEEKTMTQSLVRSSSKSDIVRRMFEAGESMNVENFVKFYTEDAHYQFSNFPVAYGPQGIKDTSVGFLQTVAKVYHHITNIWEQGDTVICEMEVTYIRHDGKVFKLPCCDTIVFKGDKVQELRIYMDISPVFETEAVKPQASVSSDFLLQRIGKMYEALHAENWEEFKTFFTPDLLYKVGANEPVIGPDACCNLLQHIYKVLKLTTHNSRGTWVVDNTVILEMDANYVNKMDKRFVQVPCTDIYRFDGDRIYEWRVYPDPSQLNIQL</sequence>
<dbReference type="eggNOG" id="COG0346">
    <property type="taxonomic scope" value="Bacteria"/>
</dbReference>
<dbReference type="Pfam" id="PF07110">
    <property type="entry name" value="EthD"/>
    <property type="match status" value="1"/>
</dbReference>
<keyword evidence="6" id="KW-1185">Reference proteome</keyword>
<dbReference type="InterPro" id="IPR052512">
    <property type="entry name" value="4CMD/NDH-1_regulator"/>
</dbReference>
<dbReference type="AlphaFoldDB" id="K9ZF12"/>
<proteinExistence type="predicted"/>
<dbReference type="Gene3D" id="3.10.450.50">
    <property type="match status" value="2"/>
</dbReference>
<dbReference type="KEGG" id="acy:Anacy_2315"/>
<feature type="domain" description="Glyoxalase/fosfomycin resistance/dioxygenase" evidence="1">
    <location>
        <begin position="448"/>
        <end position="585"/>
    </location>
</feature>
<dbReference type="EMBL" id="CP003659">
    <property type="protein sequence ID" value="AFZ57771.1"/>
    <property type="molecule type" value="Genomic_DNA"/>
</dbReference>
<dbReference type="SUPFAM" id="SSF69118">
    <property type="entry name" value="AhpD-like"/>
    <property type="match status" value="1"/>
</dbReference>
<dbReference type="eggNOG" id="COG0599">
    <property type="taxonomic scope" value="Bacteria"/>
</dbReference>
<evidence type="ECO:0000313" key="6">
    <source>
        <dbReference type="Proteomes" id="UP000010474"/>
    </source>
</evidence>
<dbReference type="Gene3D" id="3.10.180.10">
    <property type="entry name" value="2,3-Dihydroxybiphenyl 1,2-Dioxygenase, domain 1"/>
    <property type="match status" value="1"/>
</dbReference>
<evidence type="ECO:0000259" key="4">
    <source>
        <dbReference type="Pfam" id="PF12680"/>
    </source>
</evidence>
<protein>
    <submittedName>
        <fullName evidence="5">Carboxymuconolactone decarboxylase</fullName>
    </submittedName>
</protein>
<dbReference type="OrthoDB" id="570208at2"/>
<feature type="domain" description="SnoaL-like" evidence="4">
    <location>
        <begin position="980"/>
        <end position="1080"/>
    </location>
</feature>
<dbReference type="Pfam" id="PF02627">
    <property type="entry name" value="CMD"/>
    <property type="match status" value="1"/>
</dbReference>
<dbReference type="SUPFAM" id="SSF54593">
    <property type="entry name" value="Glyoxalase/Bleomycin resistance protein/Dihydroxybiphenyl dioxygenase"/>
    <property type="match status" value="1"/>
</dbReference>
<dbReference type="InterPro" id="IPR032710">
    <property type="entry name" value="NTF2-like_dom_sf"/>
</dbReference>
<dbReference type="HOGENOM" id="CLU_298567_0_0_3"/>
<dbReference type="InterPro" id="IPR009799">
    <property type="entry name" value="EthD_dom"/>
</dbReference>
<evidence type="ECO:0000259" key="2">
    <source>
        <dbReference type="Pfam" id="PF02627"/>
    </source>
</evidence>
<dbReference type="Proteomes" id="UP000010474">
    <property type="component" value="Chromosome"/>
</dbReference>
<dbReference type="eggNOG" id="COG3631">
    <property type="taxonomic scope" value="Bacteria"/>
</dbReference>
<dbReference type="PANTHER" id="PTHR33570:SF2">
    <property type="entry name" value="CARBOXYMUCONOLACTONE DECARBOXYLASE-LIKE DOMAIN-CONTAINING PROTEIN"/>
    <property type="match status" value="1"/>
</dbReference>
<dbReference type="STRING" id="272123.Anacy_2315"/>
<accession>K9ZF12</accession>
<name>K9ZF12_ANACC</name>